<dbReference type="EMBL" id="ACPB03016827">
    <property type="status" value="NOT_ANNOTATED_CDS"/>
    <property type="molecule type" value="Genomic_DNA"/>
</dbReference>
<sequence length="113" mass="12866">MPATWMAGCRRGEHPSIGERWPKIVQDVVHFLRRSKPYFRESSANGLPQHSAGKCLFTINRHKHEVKRQTIVTVTHINMGEMKQMNYDIATGVGNSDEKGASYRLLKVMDSVI</sequence>
<dbReference type="VEuPathDB" id="VectorBase:RPRC003815"/>
<proteinExistence type="predicted"/>
<dbReference type="Proteomes" id="UP000015103">
    <property type="component" value="Unassembled WGS sequence"/>
</dbReference>
<accession>T1HIE2</accession>
<dbReference type="InParanoid" id="T1HIE2"/>
<keyword evidence="2" id="KW-1185">Reference proteome</keyword>
<name>T1HIE2_RHOPR</name>
<evidence type="ECO:0000313" key="2">
    <source>
        <dbReference type="Proteomes" id="UP000015103"/>
    </source>
</evidence>
<dbReference type="EnsemblMetazoa" id="RPRC003815-RA">
    <property type="protein sequence ID" value="RPRC003815-PA"/>
    <property type="gene ID" value="RPRC003815"/>
</dbReference>
<dbReference type="HOGENOM" id="CLU_2136544_0_0_1"/>
<protein>
    <submittedName>
        <fullName evidence="1">Uncharacterized protein</fullName>
    </submittedName>
</protein>
<reference evidence="1" key="1">
    <citation type="submission" date="2015-05" db="UniProtKB">
        <authorList>
            <consortium name="EnsemblMetazoa"/>
        </authorList>
    </citation>
    <scope>IDENTIFICATION</scope>
</reference>
<organism evidence="1 2">
    <name type="scientific">Rhodnius prolixus</name>
    <name type="common">Triatomid bug</name>
    <dbReference type="NCBI Taxonomy" id="13249"/>
    <lineage>
        <taxon>Eukaryota</taxon>
        <taxon>Metazoa</taxon>
        <taxon>Ecdysozoa</taxon>
        <taxon>Arthropoda</taxon>
        <taxon>Hexapoda</taxon>
        <taxon>Insecta</taxon>
        <taxon>Pterygota</taxon>
        <taxon>Neoptera</taxon>
        <taxon>Paraneoptera</taxon>
        <taxon>Hemiptera</taxon>
        <taxon>Heteroptera</taxon>
        <taxon>Panheteroptera</taxon>
        <taxon>Cimicomorpha</taxon>
        <taxon>Reduviidae</taxon>
        <taxon>Triatominae</taxon>
        <taxon>Rhodnius</taxon>
    </lineage>
</organism>
<evidence type="ECO:0000313" key="1">
    <source>
        <dbReference type="EnsemblMetazoa" id="RPRC003815-PA"/>
    </source>
</evidence>
<dbReference type="AlphaFoldDB" id="T1HIE2"/>